<protein>
    <recommendedName>
        <fullName evidence="3">Integrase core domain-containing protein</fullName>
    </recommendedName>
</protein>
<dbReference type="Pfam" id="PF24764">
    <property type="entry name" value="rva_4"/>
    <property type="match status" value="1"/>
</dbReference>
<feature type="domain" description="Integrase core" evidence="3">
    <location>
        <begin position="76"/>
        <end position="158"/>
    </location>
</feature>
<evidence type="ECO:0000256" key="2">
    <source>
        <dbReference type="SAM" id="SignalP"/>
    </source>
</evidence>
<gene>
    <name evidence="4" type="ORF">FB45DRAFT_961</name>
</gene>
<evidence type="ECO:0000256" key="1">
    <source>
        <dbReference type="SAM" id="MobiDB-lite"/>
    </source>
</evidence>
<reference evidence="4" key="1">
    <citation type="submission" date="2023-03" db="EMBL/GenBank/DDBJ databases">
        <title>Massive genome expansion in bonnet fungi (Mycena s.s.) driven by repeated elements and novel gene families across ecological guilds.</title>
        <authorList>
            <consortium name="Lawrence Berkeley National Laboratory"/>
            <person name="Harder C.B."/>
            <person name="Miyauchi S."/>
            <person name="Viragh M."/>
            <person name="Kuo A."/>
            <person name="Thoen E."/>
            <person name="Andreopoulos B."/>
            <person name="Lu D."/>
            <person name="Skrede I."/>
            <person name="Drula E."/>
            <person name="Henrissat B."/>
            <person name="Morin E."/>
            <person name="Kohler A."/>
            <person name="Barry K."/>
            <person name="LaButti K."/>
            <person name="Morin E."/>
            <person name="Salamov A."/>
            <person name="Lipzen A."/>
            <person name="Mereny Z."/>
            <person name="Hegedus B."/>
            <person name="Baldrian P."/>
            <person name="Stursova M."/>
            <person name="Weitz H."/>
            <person name="Taylor A."/>
            <person name="Grigoriev I.V."/>
            <person name="Nagy L.G."/>
            <person name="Martin F."/>
            <person name="Kauserud H."/>
        </authorList>
    </citation>
    <scope>NUCLEOTIDE SEQUENCE</scope>
    <source>
        <strain evidence="4">9284</strain>
    </source>
</reference>
<evidence type="ECO:0000313" key="5">
    <source>
        <dbReference type="Proteomes" id="UP001221142"/>
    </source>
</evidence>
<proteinExistence type="predicted"/>
<dbReference type="EMBL" id="JARKIF010000001">
    <property type="protein sequence ID" value="KAJ7649692.1"/>
    <property type="molecule type" value="Genomic_DNA"/>
</dbReference>
<keyword evidence="2" id="KW-0732">Signal</keyword>
<feature type="chain" id="PRO_5041901263" description="Integrase core domain-containing protein" evidence="2">
    <location>
        <begin position="18"/>
        <end position="341"/>
    </location>
</feature>
<name>A0AAD7G1E6_9AGAR</name>
<comment type="caution">
    <text evidence="4">The sequence shown here is derived from an EMBL/GenBank/DDBJ whole genome shotgun (WGS) entry which is preliminary data.</text>
</comment>
<keyword evidence="5" id="KW-1185">Reference proteome</keyword>
<evidence type="ECO:0000259" key="3">
    <source>
        <dbReference type="Pfam" id="PF24764"/>
    </source>
</evidence>
<sequence>MDLWMGFVVQLLAYVRAITTKLPPCWMFSWRQSRGTARRPVCGGIEAGKTPRSPSGWSCIVDQEGLPLCGARACSERLWVEVGTQFARAWRAFFTRLGRLHCLDRKNPSHLWLLHLLFLEEINQDCRDFQDDWNLHPIEGVQTKNQSPADLRFLGQLTEGVYREDPLDGIHPDAINRYYGVHGPRLRRPRNQTGAGNDPEEVEEEDVGAVDVSDEEELENQIGADLQKNIRHEPVKVPRHRSPFKDAELQDLFVQQLEALQLQPDVLPEDYGILEEEWEEEDYPEIEVFRPGTQGKELSIILPRQIWYPRAARWAQALDFMSRILHELEEEDVSDADGDSD</sequence>
<feature type="signal peptide" evidence="2">
    <location>
        <begin position="1"/>
        <end position="17"/>
    </location>
</feature>
<dbReference type="AlphaFoldDB" id="A0AAD7G1E6"/>
<accession>A0AAD7G1E6</accession>
<organism evidence="4 5">
    <name type="scientific">Roridomyces roridus</name>
    <dbReference type="NCBI Taxonomy" id="1738132"/>
    <lineage>
        <taxon>Eukaryota</taxon>
        <taxon>Fungi</taxon>
        <taxon>Dikarya</taxon>
        <taxon>Basidiomycota</taxon>
        <taxon>Agaricomycotina</taxon>
        <taxon>Agaricomycetes</taxon>
        <taxon>Agaricomycetidae</taxon>
        <taxon>Agaricales</taxon>
        <taxon>Marasmiineae</taxon>
        <taxon>Mycenaceae</taxon>
        <taxon>Roridomyces</taxon>
    </lineage>
</organism>
<dbReference type="InterPro" id="IPR058913">
    <property type="entry name" value="Integrase_dom_put"/>
</dbReference>
<evidence type="ECO:0000313" key="4">
    <source>
        <dbReference type="EMBL" id="KAJ7649692.1"/>
    </source>
</evidence>
<feature type="region of interest" description="Disordered" evidence="1">
    <location>
        <begin position="186"/>
        <end position="212"/>
    </location>
</feature>
<feature type="compositionally biased region" description="Acidic residues" evidence="1">
    <location>
        <begin position="198"/>
        <end position="212"/>
    </location>
</feature>
<dbReference type="Proteomes" id="UP001221142">
    <property type="component" value="Unassembled WGS sequence"/>
</dbReference>